<dbReference type="OMA" id="FILEVKW"/>
<name>A0A0N5CXS5_THECL</name>
<evidence type="ECO:0000313" key="3">
    <source>
        <dbReference type="WBParaSite" id="TCLT_0000521501-mRNA-1"/>
    </source>
</evidence>
<sequence>MTKNDEIYYANESELEEYILNEVTVMHKWHCRDAWLLGQFSTVCLETVLHLLALCLEDKLLNSNEFGDASAVVRALAVAKLNGLISNKIMKIEFCQALGPVAKKLWRCTGTLVCKSVTDNRGVMLHIIAVCRCIGVPCRIVTLRNFAPRIEYGTSINLDLIDDMVAEKNKDTVCFY</sequence>
<keyword evidence="2" id="KW-1185">Reference proteome</keyword>
<dbReference type="Gene3D" id="3.90.260.10">
    <property type="entry name" value="Transglutaminase-like"/>
    <property type="match status" value="1"/>
</dbReference>
<protein>
    <submittedName>
        <fullName evidence="3">TGc domain-containing protein</fullName>
    </submittedName>
</protein>
<dbReference type="STRING" id="103827.A0A0N5CXS5"/>
<dbReference type="EMBL" id="UYYF01004326">
    <property type="protein sequence ID" value="VDN02417.1"/>
    <property type="molecule type" value="Genomic_DNA"/>
</dbReference>
<dbReference type="AlphaFoldDB" id="A0A0N5CXS5"/>
<proteinExistence type="predicted"/>
<accession>A0A0N5CXS5</accession>
<evidence type="ECO:0000313" key="2">
    <source>
        <dbReference type="Proteomes" id="UP000276776"/>
    </source>
</evidence>
<reference evidence="3" key="1">
    <citation type="submission" date="2017-02" db="UniProtKB">
        <authorList>
            <consortium name="WormBaseParasite"/>
        </authorList>
    </citation>
    <scope>IDENTIFICATION</scope>
</reference>
<organism evidence="3">
    <name type="scientific">Thelazia callipaeda</name>
    <name type="common">Oriental eyeworm</name>
    <name type="synonym">Parasitic nematode</name>
    <dbReference type="NCBI Taxonomy" id="103827"/>
    <lineage>
        <taxon>Eukaryota</taxon>
        <taxon>Metazoa</taxon>
        <taxon>Ecdysozoa</taxon>
        <taxon>Nematoda</taxon>
        <taxon>Chromadorea</taxon>
        <taxon>Rhabditida</taxon>
        <taxon>Spirurina</taxon>
        <taxon>Spiruromorpha</taxon>
        <taxon>Thelazioidea</taxon>
        <taxon>Thelaziidae</taxon>
        <taxon>Thelazia</taxon>
    </lineage>
</organism>
<evidence type="ECO:0000313" key="1">
    <source>
        <dbReference type="EMBL" id="VDN02417.1"/>
    </source>
</evidence>
<reference evidence="1 2" key="2">
    <citation type="submission" date="2018-11" db="EMBL/GenBank/DDBJ databases">
        <authorList>
            <consortium name="Pathogen Informatics"/>
        </authorList>
    </citation>
    <scope>NUCLEOTIDE SEQUENCE [LARGE SCALE GENOMIC DNA]</scope>
</reference>
<dbReference type="OrthoDB" id="437511at2759"/>
<dbReference type="Proteomes" id="UP000276776">
    <property type="component" value="Unassembled WGS sequence"/>
</dbReference>
<dbReference type="InterPro" id="IPR036985">
    <property type="entry name" value="Transglutaminase-like_sf"/>
</dbReference>
<dbReference type="WBParaSite" id="TCLT_0000521501-mRNA-1">
    <property type="protein sequence ID" value="TCLT_0000521501-mRNA-1"/>
    <property type="gene ID" value="TCLT_0000521501"/>
</dbReference>
<gene>
    <name evidence="1" type="ORF">TCLT_LOCUS5204</name>
</gene>